<evidence type="ECO:0000313" key="2">
    <source>
        <dbReference type="EMBL" id="GBL87834.1"/>
    </source>
</evidence>
<dbReference type="Proteomes" id="UP000499080">
    <property type="component" value="Unassembled WGS sequence"/>
</dbReference>
<dbReference type="AlphaFoldDB" id="A0A4Y2B9R9"/>
<sequence>MRARSPKNDFKQVGTLKKFTLRIQDSHFSEPCCSLESYKLPFYISRLSRWKGRHAHTPYRLGAERSIRPTAHMKIRRATTFVEQTSDSSPDHHIRGNGPNRLSDKEIVASISTDKIRVG</sequence>
<evidence type="ECO:0000313" key="3">
    <source>
        <dbReference type="Proteomes" id="UP000499080"/>
    </source>
</evidence>
<dbReference type="EMBL" id="BGPR01000056">
    <property type="protein sequence ID" value="GBL87834.1"/>
    <property type="molecule type" value="Genomic_DNA"/>
</dbReference>
<evidence type="ECO:0000256" key="1">
    <source>
        <dbReference type="SAM" id="MobiDB-lite"/>
    </source>
</evidence>
<feature type="region of interest" description="Disordered" evidence="1">
    <location>
        <begin position="82"/>
        <end position="106"/>
    </location>
</feature>
<protein>
    <submittedName>
        <fullName evidence="2">Uncharacterized protein</fullName>
    </submittedName>
</protein>
<keyword evidence="3" id="KW-1185">Reference proteome</keyword>
<proteinExistence type="predicted"/>
<reference evidence="2 3" key="1">
    <citation type="journal article" date="2019" name="Sci. Rep.">
        <title>Orb-weaving spider Araneus ventricosus genome elucidates the spidroin gene catalogue.</title>
        <authorList>
            <person name="Kono N."/>
            <person name="Nakamura H."/>
            <person name="Ohtoshi R."/>
            <person name="Moran D.A.P."/>
            <person name="Shinohara A."/>
            <person name="Yoshida Y."/>
            <person name="Fujiwara M."/>
            <person name="Mori M."/>
            <person name="Tomita M."/>
            <person name="Arakawa K."/>
        </authorList>
    </citation>
    <scope>NUCLEOTIDE SEQUENCE [LARGE SCALE GENOMIC DNA]</scope>
</reference>
<organism evidence="2 3">
    <name type="scientific">Araneus ventricosus</name>
    <name type="common">Orbweaver spider</name>
    <name type="synonym">Epeira ventricosa</name>
    <dbReference type="NCBI Taxonomy" id="182803"/>
    <lineage>
        <taxon>Eukaryota</taxon>
        <taxon>Metazoa</taxon>
        <taxon>Ecdysozoa</taxon>
        <taxon>Arthropoda</taxon>
        <taxon>Chelicerata</taxon>
        <taxon>Arachnida</taxon>
        <taxon>Araneae</taxon>
        <taxon>Araneomorphae</taxon>
        <taxon>Entelegynae</taxon>
        <taxon>Araneoidea</taxon>
        <taxon>Araneidae</taxon>
        <taxon>Araneus</taxon>
    </lineage>
</organism>
<name>A0A4Y2B9R9_ARAVE</name>
<comment type="caution">
    <text evidence="2">The sequence shown here is derived from an EMBL/GenBank/DDBJ whole genome shotgun (WGS) entry which is preliminary data.</text>
</comment>
<accession>A0A4Y2B9R9</accession>
<gene>
    <name evidence="2" type="ORF">AVEN_192019_1</name>
</gene>